<name>A0AAV3XBM6_9CYAN</name>
<organism evidence="1 2">
    <name type="scientific">Microseira wollei NIES-4236</name>
    <dbReference type="NCBI Taxonomy" id="2530354"/>
    <lineage>
        <taxon>Bacteria</taxon>
        <taxon>Bacillati</taxon>
        <taxon>Cyanobacteriota</taxon>
        <taxon>Cyanophyceae</taxon>
        <taxon>Oscillatoriophycideae</taxon>
        <taxon>Aerosakkonematales</taxon>
        <taxon>Aerosakkonemataceae</taxon>
        <taxon>Microseira</taxon>
    </lineage>
</organism>
<dbReference type="InterPro" id="IPR002636">
    <property type="entry name" value="DUF29"/>
</dbReference>
<dbReference type="Proteomes" id="UP001050975">
    <property type="component" value="Unassembled WGS sequence"/>
</dbReference>
<dbReference type="AlphaFoldDB" id="A0AAV3XBM6"/>
<dbReference type="EMBL" id="BLAY01000071">
    <property type="protein sequence ID" value="GET39694.1"/>
    <property type="molecule type" value="Genomic_DNA"/>
</dbReference>
<dbReference type="PANTHER" id="PTHR34235">
    <property type="entry name" value="SLR1203 PROTEIN-RELATED"/>
    <property type="match status" value="1"/>
</dbReference>
<evidence type="ECO:0000313" key="2">
    <source>
        <dbReference type="Proteomes" id="UP001050975"/>
    </source>
</evidence>
<dbReference type="Pfam" id="PF01724">
    <property type="entry name" value="DUF29"/>
    <property type="match status" value="1"/>
</dbReference>
<evidence type="ECO:0000313" key="1">
    <source>
        <dbReference type="EMBL" id="GET39694.1"/>
    </source>
</evidence>
<keyword evidence="2" id="KW-1185">Reference proteome</keyword>
<protein>
    <recommendedName>
        <fullName evidence="3">DUF29 domain-containing protein</fullName>
    </recommendedName>
</protein>
<evidence type="ECO:0008006" key="3">
    <source>
        <dbReference type="Google" id="ProtNLM"/>
    </source>
</evidence>
<gene>
    <name evidence="1" type="ORF">MiSe_44660</name>
</gene>
<reference evidence="1" key="1">
    <citation type="submission" date="2019-10" db="EMBL/GenBank/DDBJ databases">
        <title>Draft genome sequece of Microseira wollei NIES-4236.</title>
        <authorList>
            <person name="Yamaguchi H."/>
            <person name="Suzuki S."/>
            <person name="Kawachi M."/>
        </authorList>
    </citation>
    <scope>NUCLEOTIDE SEQUENCE</scope>
    <source>
        <strain evidence="1">NIES-4236</strain>
    </source>
</reference>
<sequence length="148" mass="17570">MTQIVTQSLLYDRDFVAWCEDTVAKLKTGRFAEIDINSLSEEIEGLAGRDKRELKNRLRLLINHLLKGIYVESPDEYWGWELTIREQRRQILDLLEQSPSLGNYLVEVFAKCWEDALTDAREDYPKVQFPDEWMFSRDIDALLRDQLW</sequence>
<comment type="caution">
    <text evidence="1">The sequence shown here is derived from an EMBL/GenBank/DDBJ whole genome shotgun (WGS) entry which is preliminary data.</text>
</comment>
<dbReference type="RefSeq" id="WP_226585181.1">
    <property type="nucleotide sequence ID" value="NZ_BLAY01000071.1"/>
</dbReference>
<accession>A0AAV3XBM6</accession>
<dbReference type="Gene3D" id="1.20.1220.20">
    <property type="entry name" value="Uncharcterised protein PF01724"/>
    <property type="match status" value="1"/>
</dbReference>
<proteinExistence type="predicted"/>